<keyword evidence="2" id="KW-0732">Signal</keyword>
<name>A0A2T2ZVN8_9PEZI</name>
<dbReference type="AlphaFoldDB" id="A0A2T2ZVN8"/>
<evidence type="ECO:0000313" key="3">
    <source>
        <dbReference type="EMBL" id="PSR77920.1"/>
    </source>
</evidence>
<reference evidence="3 4" key="1">
    <citation type="journal article" date="2018" name="Mycol. Prog.">
        <title>Coniella lustricola, a new species from submerged detritus.</title>
        <authorList>
            <person name="Raudabaugh D.B."/>
            <person name="Iturriaga T."/>
            <person name="Carver A."/>
            <person name="Mondo S."/>
            <person name="Pangilinan J."/>
            <person name="Lipzen A."/>
            <person name="He G."/>
            <person name="Amirebrahimi M."/>
            <person name="Grigoriev I.V."/>
            <person name="Miller A.N."/>
        </authorList>
    </citation>
    <scope>NUCLEOTIDE SEQUENCE [LARGE SCALE GENOMIC DNA]</scope>
    <source>
        <strain evidence="3 4">B22-T-1</strain>
    </source>
</reference>
<keyword evidence="4" id="KW-1185">Reference proteome</keyword>
<dbReference type="FunCoup" id="A0A2T2ZVN8">
    <property type="interactions" value="14"/>
</dbReference>
<dbReference type="InParanoid" id="A0A2T2ZVN8"/>
<sequence>MHIWALSLLTAVSCIAGTASTASNEPGVLPDIQASREHAYAFFNSIHSAIRQWGSSYHHNGLSFYVAQAPTGSVFYHGAQTPERPPGFEWLGFEIEHSASFAMSFEPLPKDMSSETAQGEMASMDNRRREALLWHLVSHGRSTKRVSVVPEENTELSPPSQRPMRDTAFETAKLKFCDGKDNDLFIVPDFDKFERGYFHTYRANRPLNLLYIDGQSAAKSGIGTLDSQDHILLGWDTRMCHDRLTDNRRELERAQGFCDLAQEWALDADGNVTKIDGFIRMEAGFEIIYCDFSSKGGLDQVSVQASPFRNETGIDDETDVFYETRYILHMQSEWLRAAATRFHGLPAGRLDVDWSSMVSALAYPMNTSNPNADRSDLPRLVNSTKQDLEIVHDRLRAVLAARGGKSVREKNITNWQSVTDKIVSRYSSRLWTLATTVMDSGDFLAIIDTLIDPFTSYLELQDYSLVTAGNSTIDRCIQHYLETEPVNQASWTPEDEAIAAVMETVSQRICKTLFAARDVLRSGDTPVSIHTRTPLEEAQSGIQRLVKDLRWSTWKECGSCPHGTICSIPMFPSGSPQDYLQPTCQKPEKLLLHRDYWD</sequence>
<feature type="region of interest" description="Disordered" evidence="1">
    <location>
        <begin position="145"/>
        <end position="164"/>
    </location>
</feature>
<dbReference type="Proteomes" id="UP000241462">
    <property type="component" value="Unassembled WGS sequence"/>
</dbReference>
<dbReference type="OrthoDB" id="10261782at2759"/>
<dbReference type="PANTHER" id="PTHR35204">
    <property type="entry name" value="YALI0A21131P"/>
    <property type="match status" value="1"/>
</dbReference>
<evidence type="ECO:0000256" key="2">
    <source>
        <dbReference type="SAM" id="SignalP"/>
    </source>
</evidence>
<dbReference type="EMBL" id="KZ678630">
    <property type="protein sequence ID" value="PSR77920.1"/>
    <property type="molecule type" value="Genomic_DNA"/>
</dbReference>
<proteinExistence type="predicted"/>
<dbReference type="PANTHER" id="PTHR35204:SF1">
    <property type="entry name" value="ENTEROTOXIN"/>
    <property type="match status" value="1"/>
</dbReference>
<dbReference type="InterPro" id="IPR038921">
    <property type="entry name" value="YOR389W-like"/>
</dbReference>
<protein>
    <submittedName>
        <fullName evidence="3">Uncharacterized protein</fullName>
    </submittedName>
</protein>
<accession>A0A2T2ZVN8</accession>
<feature type="signal peptide" evidence="2">
    <location>
        <begin position="1"/>
        <end position="21"/>
    </location>
</feature>
<dbReference type="STRING" id="2025994.A0A2T2ZVN8"/>
<evidence type="ECO:0000256" key="1">
    <source>
        <dbReference type="SAM" id="MobiDB-lite"/>
    </source>
</evidence>
<evidence type="ECO:0000313" key="4">
    <source>
        <dbReference type="Proteomes" id="UP000241462"/>
    </source>
</evidence>
<organism evidence="3 4">
    <name type="scientific">Coniella lustricola</name>
    <dbReference type="NCBI Taxonomy" id="2025994"/>
    <lineage>
        <taxon>Eukaryota</taxon>
        <taxon>Fungi</taxon>
        <taxon>Dikarya</taxon>
        <taxon>Ascomycota</taxon>
        <taxon>Pezizomycotina</taxon>
        <taxon>Sordariomycetes</taxon>
        <taxon>Sordariomycetidae</taxon>
        <taxon>Diaporthales</taxon>
        <taxon>Schizoparmaceae</taxon>
        <taxon>Coniella</taxon>
    </lineage>
</organism>
<feature type="chain" id="PRO_5015588197" evidence="2">
    <location>
        <begin position="22"/>
        <end position="598"/>
    </location>
</feature>
<gene>
    <name evidence="3" type="ORF">BD289DRAFT_134423</name>
</gene>